<sequence length="136" mass="15311">MFCGLFGEKKVEVKAAEVSGKGVDDGEVVAEVAKSKMTKTLVLGSLFGLCEVEGGCFSRDRPLLLNGNDDEYERSITWLGYLFALGWHLKEIHVAWAHLGKKQTRLKLYTKVDEEIAHRSWRQQQNIKETASGILR</sequence>
<proteinExistence type="predicted"/>
<accession>A0ABQ5I7J5</accession>
<dbReference type="Proteomes" id="UP001151760">
    <property type="component" value="Unassembled WGS sequence"/>
</dbReference>
<name>A0ABQ5I7J5_9ASTR</name>
<keyword evidence="2" id="KW-1185">Reference proteome</keyword>
<dbReference type="EMBL" id="BQNB010020452">
    <property type="protein sequence ID" value="GJT96099.1"/>
    <property type="molecule type" value="Genomic_DNA"/>
</dbReference>
<reference evidence="1" key="1">
    <citation type="journal article" date="2022" name="Int. J. Mol. Sci.">
        <title>Draft Genome of Tanacetum Coccineum: Genomic Comparison of Closely Related Tanacetum-Family Plants.</title>
        <authorList>
            <person name="Yamashiro T."/>
            <person name="Shiraishi A."/>
            <person name="Nakayama K."/>
            <person name="Satake H."/>
        </authorList>
    </citation>
    <scope>NUCLEOTIDE SEQUENCE</scope>
</reference>
<gene>
    <name evidence="1" type="ORF">Tco_1091617</name>
</gene>
<organism evidence="1 2">
    <name type="scientific">Tanacetum coccineum</name>
    <dbReference type="NCBI Taxonomy" id="301880"/>
    <lineage>
        <taxon>Eukaryota</taxon>
        <taxon>Viridiplantae</taxon>
        <taxon>Streptophyta</taxon>
        <taxon>Embryophyta</taxon>
        <taxon>Tracheophyta</taxon>
        <taxon>Spermatophyta</taxon>
        <taxon>Magnoliopsida</taxon>
        <taxon>eudicotyledons</taxon>
        <taxon>Gunneridae</taxon>
        <taxon>Pentapetalae</taxon>
        <taxon>asterids</taxon>
        <taxon>campanulids</taxon>
        <taxon>Asterales</taxon>
        <taxon>Asteraceae</taxon>
        <taxon>Asteroideae</taxon>
        <taxon>Anthemideae</taxon>
        <taxon>Anthemidinae</taxon>
        <taxon>Tanacetum</taxon>
    </lineage>
</organism>
<evidence type="ECO:0000313" key="2">
    <source>
        <dbReference type="Proteomes" id="UP001151760"/>
    </source>
</evidence>
<evidence type="ECO:0000313" key="1">
    <source>
        <dbReference type="EMBL" id="GJT96099.1"/>
    </source>
</evidence>
<protein>
    <submittedName>
        <fullName evidence="1">Uncharacterized protein</fullName>
    </submittedName>
</protein>
<reference evidence="1" key="2">
    <citation type="submission" date="2022-01" db="EMBL/GenBank/DDBJ databases">
        <authorList>
            <person name="Yamashiro T."/>
            <person name="Shiraishi A."/>
            <person name="Satake H."/>
            <person name="Nakayama K."/>
        </authorList>
    </citation>
    <scope>NUCLEOTIDE SEQUENCE</scope>
</reference>
<comment type="caution">
    <text evidence="1">The sequence shown here is derived from an EMBL/GenBank/DDBJ whole genome shotgun (WGS) entry which is preliminary data.</text>
</comment>